<reference evidence="2 3" key="1">
    <citation type="journal article" date="2013" name="PLoS Genet.">
        <title>Comparative genome structure, secondary metabolite, and effector coding capacity across Cochliobolus pathogens.</title>
        <authorList>
            <person name="Condon B.J."/>
            <person name="Leng Y."/>
            <person name="Wu D."/>
            <person name="Bushley K.E."/>
            <person name="Ohm R.A."/>
            <person name="Otillar R."/>
            <person name="Martin J."/>
            <person name="Schackwitz W."/>
            <person name="Grimwood J."/>
            <person name="MohdZainudin N."/>
            <person name="Xue C."/>
            <person name="Wang R."/>
            <person name="Manning V.A."/>
            <person name="Dhillon B."/>
            <person name="Tu Z.J."/>
            <person name="Steffenson B.J."/>
            <person name="Salamov A."/>
            <person name="Sun H."/>
            <person name="Lowry S."/>
            <person name="LaButti K."/>
            <person name="Han J."/>
            <person name="Copeland A."/>
            <person name="Lindquist E."/>
            <person name="Barry K."/>
            <person name="Schmutz J."/>
            <person name="Baker S.E."/>
            <person name="Ciuffetti L.M."/>
            <person name="Grigoriev I.V."/>
            <person name="Zhong S."/>
            <person name="Turgeon B.G."/>
        </authorList>
    </citation>
    <scope>NUCLEOTIDE SEQUENCE [LARGE SCALE GENOMIC DNA]</scope>
    <source>
        <strain evidence="2 3">ATCC 44560</strain>
    </source>
</reference>
<evidence type="ECO:0000313" key="3">
    <source>
        <dbReference type="Proteomes" id="UP000054032"/>
    </source>
</evidence>
<protein>
    <submittedName>
        <fullName evidence="2">Uncharacterized protein</fullName>
    </submittedName>
</protein>
<organism evidence="2 3">
    <name type="scientific">Bipolaris oryzae ATCC 44560</name>
    <dbReference type="NCBI Taxonomy" id="930090"/>
    <lineage>
        <taxon>Eukaryota</taxon>
        <taxon>Fungi</taxon>
        <taxon>Dikarya</taxon>
        <taxon>Ascomycota</taxon>
        <taxon>Pezizomycotina</taxon>
        <taxon>Dothideomycetes</taxon>
        <taxon>Pleosporomycetidae</taxon>
        <taxon>Pleosporales</taxon>
        <taxon>Pleosporineae</taxon>
        <taxon>Pleosporaceae</taxon>
        <taxon>Bipolaris</taxon>
    </lineage>
</organism>
<dbReference type="RefSeq" id="XP_007689964.1">
    <property type="nucleotide sequence ID" value="XM_007691774.1"/>
</dbReference>
<dbReference type="OrthoDB" id="3559235at2759"/>
<evidence type="ECO:0000256" key="1">
    <source>
        <dbReference type="SAM" id="MobiDB-lite"/>
    </source>
</evidence>
<dbReference type="EMBL" id="KI964027">
    <property type="protein sequence ID" value="EUC43511.1"/>
    <property type="molecule type" value="Genomic_DNA"/>
</dbReference>
<dbReference type="Proteomes" id="UP000054032">
    <property type="component" value="Unassembled WGS sequence"/>
</dbReference>
<feature type="region of interest" description="Disordered" evidence="1">
    <location>
        <begin position="599"/>
        <end position="630"/>
    </location>
</feature>
<gene>
    <name evidence="2" type="ORF">COCMIDRAFT_7070</name>
</gene>
<name>W6ZIT9_COCMI</name>
<sequence length="998" mass="110531">MRVAAAASRLLETANRIIKEVHTRAVQENVREVLGFYIVDLTKISAIVHLIEDEDALQTTDVVLALTRLQKVGAELVQHLKTLDLGGNGTRHPLAHQFVGGSQDKIMLADIMTEVDRAKSNICLRIQNAAVGLTYTTGDNVLANAKVIHQLDRLLLKIIGEGQGLKLAGLLKGRAPQDDGLVSLTKAEVAFLDEEAVAVMDSKGAAGSRSDNETTELFIHNNRLEGSAIQILGQIGEDKWRNRRVEILNNEVVGQAIQIGWPIDFKTFRYLLDCQRSHAEAISHSPATNAAPIIERTHLEDEGAIFLADDKLRPLLRRNSGSAFLSRLPSAIAVATSETAPFGLRLVTLKQPSENYKRILTVIGDMVGALDEGCILPLESVPIEESIFKIIPTLSGVALQGRIADLKNIVMYWGILTASTAAFYGQELDWYLREMKPIDGSVYTQFTLNTPDTLIMPKSRFDDSFKIVSGLPQPVDLSGKKIEFHVFRHQPFNLIDRASCWTKILNLCSIFTLSEGLHEVVDLTPETLETAWALEPGVMLIQTNHLFKIFPGASVGMTYEKGEERIFIETRRGTIILDPPNTYRVMPQNRSLSRGHVLGWQKEAEEEETGEEETGEEETGEEGEGEVDGPATITPSPIAAQTPNTDYWVIDLPQVGNTGKEGRLLKDRRGSPIVLPDSIILGMELAPNPVENQTTRQPTLSCSNHQFCGHPGVPVMNKPKSRSVQGNVGGGQFLTFSIGGNYTEDLVPGWMEVGRFGDDVDELLQQAIILVNWKKKRAIILTGLHVALSFEHTLFDGDTAHELNELVNRGDSAEMREWAKGLLARPRTPAAEQLEKALQWYSISFRKLSDHITQPGKRSTCYGADAESLQAKRSSQVVRQNLKPNKLVRLTWRPASSDEGLIIFVDASYPIGNIGGFGDDDIFIAAAIPSAMQKLGRKPYYMSRREVRLRWSERSTVISDRDPELIRYELVSGGVSYAVNKPIPSWAEQRCARVLYLQ</sequence>
<feature type="compositionally biased region" description="Acidic residues" evidence="1">
    <location>
        <begin position="604"/>
        <end position="627"/>
    </location>
</feature>
<keyword evidence="3" id="KW-1185">Reference proteome</keyword>
<evidence type="ECO:0000313" key="2">
    <source>
        <dbReference type="EMBL" id="EUC43511.1"/>
    </source>
</evidence>
<dbReference type="HOGENOM" id="CLU_300150_0_0_1"/>
<dbReference type="GeneID" id="19125167"/>
<accession>W6ZIT9</accession>
<dbReference type="AlphaFoldDB" id="W6ZIT9"/>
<dbReference type="KEGG" id="bor:COCMIDRAFT_7070"/>
<proteinExistence type="predicted"/>